<proteinExistence type="predicted"/>
<dbReference type="AlphaFoldDB" id="A0A841LAM1"/>
<evidence type="ECO:0008006" key="4">
    <source>
        <dbReference type="Google" id="ProtNLM"/>
    </source>
</evidence>
<feature type="signal peptide" evidence="1">
    <location>
        <begin position="1"/>
        <end position="22"/>
    </location>
</feature>
<comment type="caution">
    <text evidence="2">The sequence shown here is derived from an EMBL/GenBank/DDBJ whole genome shotgun (WGS) entry which is preliminary data.</text>
</comment>
<name>A0A841LAM1_9SPHN</name>
<gene>
    <name evidence="2" type="ORF">FHS79_001027</name>
</gene>
<dbReference type="Proteomes" id="UP000538147">
    <property type="component" value="Unassembled WGS sequence"/>
</dbReference>
<keyword evidence="3" id="KW-1185">Reference proteome</keyword>
<accession>A0A841LAM1</accession>
<evidence type="ECO:0000256" key="1">
    <source>
        <dbReference type="SAM" id="SignalP"/>
    </source>
</evidence>
<organism evidence="2 3">
    <name type="scientific">Polymorphobacter multimanifer</name>
    <dbReference type="NCBI Taxonomy" id="1070431"/>
    <lineage>
        <taxon>Bacteria</taxon>
        <taxon>Pseudomonadati</taxon>
        <taxon>Pseudomonadota</taxon>
        <taxon>Alphaproteobacteria</taxon>
        <taxon>Sphingomonadales</taxon>
        <taxon>Sphingosinicellaceae</taxon>
        <taxon>Polymorphobacter</taxon>
    </lineage>
</organism>
<reference evidence="2 3" key="1">
    <citation type="submission" date="2020-08" db="EMBL/GenBank/DDBJ databases">
        <title>Genomic Encyclopedia of Type Strains, Phase IV (KMG-IV): sequencing the most valuable type-strain genomes for metagenomic binning, comparative biology and taxonomic classification.</title>
        <authorList>
            <person name="Goeker M."/>
        </authorList>
    </citation>
    <scope>NUCLEOTIDE SEQUENCE [LARGE SCALE GENOMIC DNA]</scope>
    <source>
        <strain evidence="2 3">DSM 102189</strain>
    </source>
</reference>
<keyword evidence="1" id="KW-0732">Signal</keyword>
<dbReference type="EMBL" id="JACIIV010000006">
    <property type="protein sequence ID" value="MBB6226865.1"/>
    <property type="molecule type" value="Genomic_DNA"/>
</dbReference>
<evidence type="ECO:0000313" key="3">
    <source>
        <dbReference type="Proteomes" id="UP000538147"/>
    </source>
</evidence>
<dbReference type="RefSeq" id="WP_184196377.1">
    <property type="nucleotide sequence ID" value="NZ_BMOX01000001.1"/>
</dbReference>
<protein>
    <recommendedName>
        <fullName evidence="4">SGNH/GDSL hydrolase family protein</fullName>
    </recommendedName>
</protein>
<feature type="chain" id="PRO_5032596764" description="SGNH/GDSL hydrolase family protein" evidence="1">
    <location>
        <begin position="23"/>
        <end position="338"/>
    </location>
</feature>
<sequence length="338" mass="36726">MRLAPFVLVMLASILAGYAALAAFPHDPYIRYQSFKGTIFGRLTWIYDRIHHDVAPIDVVVLGSSRSGAAVVPPLLEEALAARCGRPIKVANFALPASGMDIRLTLLDELLETKRPRLVVFDTVERLPRDGHQAFADLARTSEVLGSPLLINRNLPSNLIRLPVRQVQLAAATLAPTAFGYTGSFIPENYAGTTIRIEPADILDNYRLPRADMTPQEHAALLDADSARRLAGLTPPLFGGSIAPLEFGVSRHYVRAVHDRARASGARFAILFFPFYKGPAAPLDRDWLEGVAPVWSVPGVSGDPANYIDTAHLGRKPQAQVQAWLADRIAGELGCKAG</sequence>
<evidence type="ECO:0000313" key="2">
    <source>
        <dbReference type="EMBL" id="MBB6226865.1"/>
    </source>
</evidence>